<proteinExistence type="predicted"/>
<dbReference type="EMBL" id="LN891108">
    <property type="protein sequence ID" value="CUS08878.1"/>
    <property type="molecule type" value="Genomic_DNA"/>
</dbReference>
<organism evidence="2 3">
    <name type="scientific">Tuber aestivum</name>
    <name type="common">summer truffle</name>
    <dbReference type="NCBI Taxonomy" id="59557"/>
    <lineage>
        <taxon>Eukaryota</taxon>
        <taxon>Fungi</taxon>
        <taxon>Dikarya</taxon>
        <taxon>Ascomycota</taxon>
        <taxon>Pezizomycotina</taxon>
        <taxon>Pezizomycetes</taxon>
        <taxon>Pezizales</taxon>
        <taxon>Tuberaceae</taxon>
        <taxon>Tuber</taxon>
    </lineage>
</organism>
<evidence type="ECO:0000313" key="2">
    <source>
        <dbReference type="EMBL" id="CUS08878.1"/>
    </source>
</evidence>
<dbReference type="AlphaFoldDB" id="A0A292PQH9"/>
<sequence>MLLRDLEESKSWLHSSKCGIPAGDSAGIQEYAQREGEEIGMKWLLASKWTSFVGVEEEILGEASTLTQAPPEEGPLGFSEGGSSAPNMPSGSLETIEDTGKSVPIDKPTSFSAGSCPELLPRPYPTHLPRATTGSGAPRGVVIGARVMNSGVDTMSRLLAPRDTPDPTHPVWNSSRPFKPYLPPGSIPGSEIYSVSWGPREPSLPPGSIQGNEIHSVSWGSRNPSLRPGSIQGSKIVCRPSSAVPAFGQASRNSGLPPGSATRQQQPQQQLPPVKILNGCSLRHSCNPTSAELGSSDPVQILPATTSPPITSSAGGDSLESDMACIGDILAPPRAPPRSPVKIHKLIAAQKFDGSFHIADEYVVELLGSLMNSIPEPCGGDKVSWVALLIATLLESKYDNLRDIWELVVRKVWVFLSGREGVRVEEVKAVAEELVAGWE</sequence>
<keyword evidence="3" id="KW-1185">Reference proteome</keyword>
<dbReference type="PANTHER" id="PTHR45737:SF6">
    <property type="entry name" value="VON WILLEBRAND FACTOR A DOMAIN-CONTAINING PROTEIN 5A"/>
    <property type="match status" value="1"/>
</dbReference>
<feature type="region of interest" description="Disordered" evidence="1">
    <location>
        <begin position="288"/>
        <end position="317"/>
    </location>
</feature>
<feature type="compositionally biased region" description="Polar residues" evidence="1">
    <location>
        <begin position="303"/>
        <end position="315"/>
    </location>
</feature>
<accession>A0A292PQH9</accession>
<gene>
    <name evidence="2" type="ORF">GSTUAT00007054001</name>
</gene>
<feature type="region of interest" description="Disordered" evidence="1">
    <location>
        <begin position="63"/>
        <end position="104"/>
    </location>
</feature>
<evidence type="ECO:0000256" key="1">
    <source>
        <dbReference type="SAM" id="MobiDB-lite"/>
    </source>
</evidence>
<feature type="region of interest" description="Disordered" evidence="1">
    <location>
        <begin position="203"/>
        <end position="233"/>
    </location>
</feature>
<dbReference type="PANTHER" id="PTHR45737">
    <property type="entry name" value="VON WILLEBRAND FACTOR A DOMAIN-CONTAINING PROTEIN 5A"/>
    <property type="match status" value="1"/>
</dbReference>
<dbReference type="Proteomes" id="UP001412239">
    <property type="component" value="Unassembled WGS sequence"/>
</dbReference>
<reference evidence="2" key="1">
    <citation type="submission" date="2015-10" db="EMBL/GenBank/DDBJ databases">
        <authorList>
            <person name="Regsiter A."/>
            <person name="william w."/>
        </authorList>
    </citation>
    <scope>NUCLEOTIDE SEQUENCE</scope>
    <source>
        <strain evidence="2">Montdore</strain>
    </source>
</reference>
<name>A0A292PQH9_9PEZI</name>
<evidence type="ECO:0000313" key="3">
    <source>
        <dbReference type="Proteomes" id="UP001412239"/>
    </source>
</evidence>
<feature type="compositionally biased region" description="Polar residues" evidence="1">
    <location>
        <begin position="81"/>
        <end position="93"/>
    </location>
</feature>
<feature type="region of interest" description="Disordered" evidence="1">
    <location>
        <begin position="247"/>
        <end position="272"/>
    </location>
</feature>
<feature type="compositionally biased region" description="Polar residues" evidence="1">
    <location>
        <begin position="209"/>
        <end position="224"/>
    </location>
</feature>
<protein>
    <submittedName>
        <fullName evidence="2">Uncharacterized protein</fullName>
    </submittedName>
</protein>